<keyword evidence="3 6" id="KW-0812">Transmembrane</keyword>
<feature type="transmembrane region" description="Helical" evidence="6">
    <location>
        <begin position="176"/>
        <end position="195"/>
    </location>
</feature>
<keyword evidence="4 6" id="KW-1133">Transmembrane helix</keyword>
<dbReference type="AlphaFoldDB" id="A0A6B9ZNJ9"/>
<comment type="subcellular location">
    <subcellularLocation>
        <location evidence="1">Cell membrane</location>
        <topology evidence="1">Multi-pass membrane protein</topology>
    </subcellularLocation>
</comment>
<keyword evidence="5 6" id="KW-0472">Membrane</keyword>
<dbReference type="RefSeq" id="WP_162335292.1">
    <property type="nucleotide sequence ID" value="NZ_CP048113.1"/>
</dbReference>
<feature type="transmembrane region" description="Helical" evidence="6">
    <location>
        <begin position="28"/>
        <end position="47"/>
    </location>
</feature>
<gene>
    <name evidence="8" type="ORF">GWR21_29545</name>
</gene>
<dbReference type="Proteomes" id="UP000476411">
    <property type="component" value="Chromosome"/>
</dbReference>
<feature type="transmembrane region" description="Helical" evidence="6">
    <location>
        <begin position="207"/>
        <end position="225"/>
    </location>
</feature>
<feature type="transmembrane region" description="Helical" evidence="6">
    <location>
        <begin position="91"/>
        <end position="108"/>
    </location>
</feature>
<feature type="transmembrane region" description="Helical" evidence="6">
    <location>
        <begin position="144"/>
        <end position="164"/>
    </location>
</feature>
<dbReference type="EMBL" id="CP048113">
    <property type="protein sequence ID" value="QHS63576.1"/>
    <property type="molecule type" value="Genomic_DNA"/>
</dbReference>
<feature type="transmembrane region" description="Helical" evidence="6">
    <location>
        <begin position="59"/>
        <end position="79"/>
    </location>
</feature>
<feature type="transmembrane region" description="Helical" evidence="6">
    <location>
        <begin position="114"/>
        <end position="132"/>
    </location>
</feature>
<protein>
    <submittedName>
        <fullName evidence="8">DMT family transporter</fullName>
    </submittedName>
</protein>
<dbReference type="PANTHER" id="PTHR32322:SF18">
    <property type="entry name" value="S-ADENOSYLMETHIONINE_S-ADENOSYLHOMOCYSTEINE TRANSPORTER"/>
    <property type="match status" value="1"/>
</dbReference>
<evidence type="ECO:0000256" key="5">
    <source>
        <dbReference type="ARBA" id="ARBA00023136"/>
    </source>
</evidence>
<organism evidence="8 9">
    <name type="scientific">Chitinophaga agri</name>
    <dbReference type="NCBI Taxonomy" id="2703787"/>
    <lineage>
        <taxon>Bacteria</taxon>
        <taxon>Pseudomonadati</taxon>
        <taxon>Bacteroidota</taxon>
        <taxon>Chitinophagia</taxon>
        <taxon>Chitinophagales</taxon>
        <taxon>Chitinophagaceae</taxon>
        <taxon>Chitinophaga</taxon>
    </lineage>
</organism>
<feature type="domain" description="EamA" evidence="7">
    <location>
        <begin position="2"/>
        <end position="131"/>
    </location>
</feature>
<evidence type="ECO:0000313" key="9">
    <source>
        <dbReference type="Proteomes" id="UP000476411"/>
    </source>
</evidence>
<dbReference type="InterPro" id="IPR000620">
    <property type="entry name" value="EamA_dom"/>
</dbReference>
<feature type="transmembrane region" description="Helical" evidence="6">
    <location>
        <begin position="265"/>
        <end position="287"/>
    </location>
</feature>
<dbReference type="InterPro" id="IPR050638">
    <property type="entry name" value="AA-Vitamin_Transporters"/>
</dbReference>
<reference evidence="8 9" key="1">
    <citation type="submission" date="2020-01" db="EMBL/GenBank/DDBJ databases">
        <title>Complete genome sequence of Chitinophaga sp. H33E-04 isolated from quinoa roots.</title>
        <authorList>
            <person name="Weon H.-Y."/>
            <person name="Lee S.A."/>
        </authorList>
    </citation>
    <scope>NUCLEOTIDE SEQUENCE [LARGE SCALE GENOMIC DNA]</scope>
    <source>
        <strain evidence="8 9">H33E-04</strain>
    </source>
</reference>
<evidence type="ECO:0000256" key="6">
    <source>
        <dbReference type="SAM" id="Phobius"/>
    </source>
</evidence>
<evidence type="ECO:0000256" key="3">
    <source>
        <dbReference type="ARBA" id="ARBA00022692"/>
    </source>
</evidence>
<dbReference type="PANTHER" id="PTHR32322">
    <property type="entry name" value="INNER MEMBRANE TRANSPORTER"/>
    <property type="match status" value="1"/>
</dbReference>
<dbReference type="Pfam" id="PF00892">
    <property type="entry name" value="EamA"/>
    <property type="match status" value="1"/>
</dbReference>
<keyword evidence="2" id="KW-1003">Cell membrane</keyword>
<evidence type="ECO:0000256" key="2">
    <source>
        <dbReference type="ARBA" id="ARBA00022475"/>
    </source>
</evidence>
<evidence type="ECO:0000259" key="7">
    <source>
        <dbReference type="Pfam" id="PF00892"/>
    </source>
</evidence>
<feature type="transmembrane region" description="Helical" evidence="6">
    <location>
        <begin position="6"/>
        <end position="21"/>
    </location>
</feature>
<evidence type="ECO:0000256" key="4">
    <source>
        <dbReference type="ARBA" id="ARBA00022989"/>
    </source>
</evidence>
<dbReference type="Gene3D" id="1.10.3730.20">
    <property type="match status" value="1"/>
</dbReference>
<accession>A0A6B9ZNJ9</accession>
<dbReference type="SUPFAM" id="SSF103481">
    <property type="entry name" value="Multidrug resistance efflux transporter EmrE"/>
    <property type="match status" value="2"/>
</dbReference>
<keyword evidence="9" id="KW-1185">Reference proteome</keyword>
<dbReference type="GO" id="GO:0005886">
    <property type="term" value="C:plasma membrane"/>
    <property type="evidence" value="ECO:0007669"/>
    <property type="project" value="UniProtKB-SubCell"/>
</dbReference>
<evidence type="ECO:0000313" key="8">
    <source>
        <dbReference type="EMBL" id="QHS63576.1"/>
    </source>
</evidence>
<dbReference type="KEGG" id="chih:GWR21_29545"/>
<evidence type="ECO:0000256" key="1">
    <source>
        <dbReference type="ARBA" id="ARBA00004651"/>
    </source>
</evidence>
<proteinExistence type="predicted"/>
<dbReference type="InterPro" id="IPR037185">
    <property type="entry name" value="EmrE-like"/>
</dbReference>
<feature type="transmembrane region" description="Helical" evidence="6">
    <location>
        <begin position="237"/>
        <end position="258"/>
    </location>
</feature>
<name>A0A6B9ZNJ9_9BACT</name>
<sequence>MIYILLSVICSVTVGIILKLAKRYEVSILQAIATNYVVAGGLSYFLYKPELSMIDAHAPWQLFAGLALLLPSVFLILGMSVRQAGIVKTDIAQRLSLFISIVAAWLLFKETFNNYKIIGLVLGFVAIFFVLNKPKVQSDDNKQSLAPLLVFLGFGIIDIMFKQVALAKELPYTTSLTMIFILSFTVAVVFVIVEVLRKKTVLHMKNILWGMLLGAFNFGNILFYMRAHKILHNNPSTVFAAMNLGVIILGSLVGITIFREKLNRYNYIGIVLAIAAVICITLSQLYAR</sequence>